<dbReference type="Proteomes" id="UP000229434">
    <property type="component" value="Unassembled WGS sequence"/>
</dbReference>
<comment type="caution">
    <text evidence="2">The sequence shown here is derived from an EMBL/GenBank/DDBJ whole genome shotgun (WGS) entry which is preliminary data.</text>
</comment>
<reference evidence="2 3" key="1">
    <citation type="journal article" date="2017" name="MBio">
        <title>Type VI secretion-mediated competition in the bee gut microbiome.</title>
        <authorList>
            <person name="Steele M.I."/>
            <person name="Kwong W.K."/>
            <person name="Powell J.E."/>
            <person name="Whiteley M."/>
            <person name="Moran N.A."/>
        </authorList>
    </citation>
    <scope>NUCLEOTIDE SEQUENCE [LARGE SCALE GENOMIC DNA]</scope>
    <source>
        <strain evidence="2 3">Nev3CBA3</strain>
    </source>
</reference>
<sequence length="60" mass="7090">MLGRLLRLFVVVILLGVLLKYVLGKQQKRKFGYWVHCLALILLLITSLIWLLYALQSDFW</sequence>
<dbReference type="InterPro" id="IPR058186">
    <property type="entry name" value="MIGRI"/>
</dbReference>
<keyword evidence="1" id="KW-0812">Transmembrane</keyword>
<organism evidence="2 3">
    <name type="scientific">Snodgrassella alvi</name>
    <dbReference type="NCBI Taxonomy" id="1196083"/>
    <lineage>
        <taxon>Bacteria</taxon>
        <taxon>Pseudomonadati</taxon>
        <taxon>Pseudomonadota</taxon>
        <taxon>Betaproteobacteria</taxon>
        <taxon>Neisseriales</taxon>
        <taxon>Neisseriaceae</taxon>
        <taxon>Snodgrassella</taxon>
    </lineage>
</organism>
<keyword evidence="1" id="KW-0472">Membrane</keyword>
<accession>A0A2N9XWF5</accession>
<feature type="transmembrane region" description="Helical" evidence="1">
    <location>
        <begin position="31"/>
        <end position="53"/>
    </location>
</feature>
<protein>
    <submittedName>
        <fullName evidence="2">Uncharacterized protein</fullName>
    </submittedName>
</protein>
<keyword evidence="1" id="KW-1133">Transmembrane helix</keyword>
<evidence type="ECO:0000313" key="2">
    <source>
        <dbReference type="EMBL" id="PIT54038.1"/>
    </source>
</evidence>
<evidence type="ECO:0000313" key="3">
    <source>
        <dbReference type="Proteomes" id="UP000229434"/>
    </source>
</evidence>
<dbReference type="AlphaFoldDB" id="A0A2N9XWF5"/>
<proteinExistence type="predicted"/>
<evidence type="ECO:0000256" key="1">
    <source>
        <dbReference type="SAM" id="Phobius"/>
    </source>
</evidence>
<dbReference type="NCBIfam" id="NF047648">
    <property type="entry name" value="MIGRI_fam"/>
    <property type="match status" value="1"/>
</dbReference>
<dbReference type="RefSeq" id="WP_100137783.1">
    <property type="nucleotide sequence ID" value="NZ_MEIS01000117.1"/>
</dbReference>
<dbReference type="EMBL" id="MEIS01000117">
    <property type="protein sequence ID" value="PIT54038.1"/>
    <property type="molecule type" value="Genomic_DNA"/>
</dbReference>
<feature type="transmembrane region" description="Helical" evidence="1">
    <location>
        <begin position="6"/>
        <end position="24"/>
    </location>
</feature>
<name>A0A2N9XWF5_9NEIS</name>
<gene>
    <name evidence="2" type="ORF">BHC49_08790</name>
</gene>